<name>A0AC35GCV2_9BILA</name>
<evidence type="ECO:0000313" key="1">
    <source>
        <dbReference type="Proteomes" id="UP000887580"/>
    </source>
</evidence>
<sequence length="822" mass="92890">MKIFIRHKLPYQRTAATINKISDYTLSERYEEKEKSQTWKKSSATDLCSNSLSLNDENKKCWKKNGSLNATNNSTLSLHICAYENSNEALSDSLNKSFQKSMLIQKQKQINPASKFVSQSPFEFLRQQNDNVPGPEVSQFKASKRLLDSNNSDLLSNIHLSNMSNIPLSKHFFYFLAKKQLPLDYKPVLQILVYRTTKNGLRLKIYDGFFISNACYCHNPDLTSFLEQYDRDRQITPVIRVTEFDNEGLGNEQSAGRPVLNILNFEVLDADASAVGINTNYPISDATVYDEYMSAQILEPQGIEEPYDFAAAQYDTEQPQAPTIPEYDSKPTPAKRARIAQPVAAAVPKPSAALTAYRDPSKIGVPSTTSHAPYNQRTADAFASGDQNITPITLITPFLNRWRICGLCTLKKLRDVNSAQKGPMRVLEFHLSDETGKTIKMTAWNEQADEVDAVVNDSQMYYVSGDQGCIRKKNIRFNYTDCDYEINLNRNCQVAVCNDRIYEPPKFAIKRKLLSDVSANEDTVDVMVVVEKIGEISKVLVKAKNEEVSKRDIVLVDESCTSINLTVWDDKADKDFIGQVGDVIGIKHVKVKEFNGSISLSLIAHSSIEVHPEVPGMNELHTWYENERPTAEIKSLSVGGGSNANFAADFRSLGAIKNSAMIEAIPHGVYVYAKCEIIEVRRDNPSYPACAQCNKKVQNSENGIRCEKCNTSNPVIKQRYMLNVNLSDGLDSQYVTLFDEQATSLLGIDAERLDEIRQRDDKQYNAFFDPILFQSCIVRMRVQNDYYNDQQRKKFTVYQVKPVPYPQYETCLNAALEKLENL</sequence>
<evidence type="ECO:0000313" key="2">
    <source>
        <dbReference type="WBParaSite" id="PS1159_v2.g3656.t1"/>
    </source>
</evidence>
<reference evidence="2" key="1">
    <citation type="submission" date="2022-11" db="UniProtKB">
        <authorList>
            <consortium name="WormBaseParasite"/>
        </authorList>
    </citation>
    <scope>IDENTIFICATION</scope>
</reference>
<proteinExistence type="predicted"/>
<protein>
    <submittedName>
        <fullName evidence="2">Replication protein A subunit</fullName>
    </submittedName>
</protein>
<organism evidence="1 2">
    <name type="scientific">Panagrolaimus sp. PS1159</name>
    <dbReference type="NCBI Taxonomy" id="55785"/>
    <lineage>
        <taxon>Eukaryota</taxon>
        <taxon>Metazoa</taxon>
        <taxon>Ecdysozoa</taxon>
        <taxon>Nematoda</taxon>
        <taxon>Chromadorea</taxon>
        <taxon>Rhabditida</taxon>
        <taxon>Tylenchina</taxon>
        <taxon>Panagrolaimomorpha</taxon>
        <taxon>Panagrolaimoidea</taxon>
        <taxon>Panagrolaimidae</taxon>
        <taxon>Panagrolaimus</taxon>
    </lineage>
</organism>
<dbReference type="Proteomes" id="UP000887580">
    <property type="component" value="Unplaced"/>
</dbReference>
<dbReference type="WBParaSite" id="PS1159_v2.g3656.t1">
    <property type="protein sequence ID" value="PS1159_v2.g3656.t1"/>
    <property type="gene ID" value="PS1159_v2.g3656"/>
</dbReference>
<accession>A0AC35GCV2</accession>